<evidence type="ECO:0000259" key="3">
    <source>
        <dbReference type="Pfam" id="PF15902"/>
    </source>
</evidence>
<reference evidence="4" key="1">
    <citation type="submission" date="2022-08" db="EMBL/GenBank/DDBJ databases">
        <title>Genome sequencing of akame (Lates japonicus).</title>
        <authorList>
            <person name="Hashiguchi Y."/>
            <person name="Takahashi H."/>
        </authorList>
    </citation>
    <scope>NUCLEOTIDE SEQUENCE</scope>
    <source>
        <strain evidence="4">Kochi</strain>
    </source>
</reference>
<dbReference type="GO" id="GO:0006622">
    <property type="term" value="P:protein targeting to lysosome"/>
    <property type="evidence" value="ECO:0007669"/>
    <property type="project" value="TreeGrafter"/>
</dbReference>
<dbReference type="GO" id="GO:0016020">
    <property type="term" value="C:membrane"/>
    <property type="evidence" value="ECO:0007669"/>
    <property type="project" value="TreeGrafter"/>
</dbReference>
<feature type="compositionally biased region" description="Polar residues" evidence="2">
    <location>
        <begin position="34"/>
        <end position="49"/>
    </location>
</feature>
<dbReference type="InterPro" id="IPR031778">
    <property type="entry name" value="Sortilin_N"/>
</dbReference>
<dbReference type="InterPro" id="IPR050310">
    <property type="entry name" value="VPS10-sortilin"/>
</dbReference>
<evidence type="ECO:0000256" key="2">
    <source>
        <dbReference type="SAM" id="MobiDB-lite"/>
    </source>
</evidence>
<dbReference type="Pfam" id="PF15902">
    <property type="entry name" value="Sortilin-Vps10"/>
    <property type="match status" value="1"/>
</dbReference>
<evidence type="ECO:0000313" key="5">
    <source>
        <dbReference type="Proteomes" id="UP001279410"/>
    </source>
</evidence>
<keyword evidence="4" id="KW-0675">Receptor</keyword>
<dbReference type="Proteomes" id="UP001279410">
    <property type="component" value="Unassembled WGS sequence"/>
</dbReference>
<feature type="region of interest" description="Disordered" evidence="2">
    <location>
        <begin position="20"/>
        <end position="61"/>
    </location>
</feature>
<dbReference type="SUPFAM" id="SSF110296">
    <property type="entry name" value="Oligoxyloglucan reducing end-specific cellobiohydrolase"/>
    <property type="match status" value="1"/>
</dbReference>
<dbReference type="GO" id="GO:0045053">
    <property type="term" value="P:protein retention in Golgi apparatus"/>
    <property type="evidence" value="ECO:0007669"/>
    <property type="project" value="TreeGrafter"/>
</dbReference>
<feature type="domain" description="Sortilin N-terminal" evidence="3">
    <location>
        <begin position="106"/>
        <end position="199"/>
    </location>
</feature>
<name>A0AAD3RK56_LATJO</name>
<dbReference type="PANTHER" id="PTHR12106:SF27">
    <property type="entry name" value="SORTILIN-RELATED RECEPTOR"/>
    <property type="match status" value="1"/>
</dbReference>
<dbReference type="EMBL" id="BRZM01000641">
    <property type="protein sequence ID" value="GLD71537.1"/>
    <property type="molecule type" value="Genomic_DNA"/>
</dbReference>
<organism evidence="4 5">
    <name type="scientific">Lates japonicus</name>
    <name type="common">Japanese lates</name>
    <dbReference type="NCBI Taxonomy" id="270547"/>
    <lineage>
        <taxon>Eukaryota</taxon>
        <taxon>Metazoa</taxon>
        <taxon>Chordata</taxon>
        <taxon>Craniata</taxon>
        <taxon>Vertebrata</taxon>
        <taxon>Euteleostomi</taxon>
        <taxon>Actinopterygii</taxon>
        <taxon>Neopterygii</taxon>
        <taxon>Teleostei</taxon>
        <taxon>Neoteleostei</taxon>
        <taxon>Acanthomorphata</taxon>
        <taxon>Carangaria</taxon>
        <taxon>Carangaria incertae sedis</taxon>
        <taxon>Centropomidae</taxon>
        <taxon>Lates</taxon>
    </lineage>
</organism>
<keyword evidence="5" id="KW-1185">Reference proteome</keyword>
<accession>A0AAD3RK56</accession>
<sequence>MLPQNRGFYIVDANEDFPHGDGGGAAAPALSLADRSTSDGGSDTGTNPQHRSRRSTGESAVPKVYGQANLNDSHNQMVVHWAGEKSNVIVALARDSAGATGPRTSSVYVSYDYGTTFMLVSDKFQLLGAKFKDGSKQIISQFYHSPADNRRYLFVDFTNNYLWNTFDFCKSVQGFSLPFKPTDLLLHSRRSNLVLGYDSSHPNKQ</sequence>
<proteinExistence type="predicted"/>
<evidence type="ECO:0000256" key="1">
    <source>
        <dbReference type="ARBA" id="ARBA00022737"/>
    </source>
</evidence>
<feature type="non-terminal residue" evidence="4">
    <location>
        <position position="1"/>
    </location>
</feature>
<dbReference type="GO" id="GO:0005794">
    <property type="term" value="C:Golgi apparatus"/>
    <property type="evidence" value="ECO:0007669"/>
    <property type="project" value="TreeGrafter"/>
</dbReference>
<dbReference type="AlphaFoldDB" id="A0AAD3RK56"/>
<dbReference type="GO" id="GO:0006892">
    <property type="term" value="P:post-Golgi vesicle-mediated transport"/>
    <property type="evidence" value="ECO:0007669"/>
    <property type="project" value="TreeGrafter"/>
</dbReference>
<keyword evidence="1" id="KW-0677">Repeat</keyword>
<gene>
    <name evidence="4" type="ORF">AKAME5_002285900</name>
</gene>
<protein>
    <submittedName>
        <fullName evidence="4">Sortilin-related receptor isoform X1</fullName>
    </submittedName>
</protein>
<evidence type="ECO:0000313" key="4">
    <source>
        <dbReference type="EMBL" id="GLD71537.1"/>
    </source>
</evidence>
<comment type="caution">
    <text evidence="4">The sequence shown here is derived from an EMBL/GenBank/DDBJ whole genome shotgun (WGS) entry which is preliminary data.</text>
</comment>
<dbReference type="PANTHER" id="PTHR12106">
    <property type="entry name" value="SORTILIN RELATED"/>
    <property type="match status" value="1"/>
</dbReference>